<dbReference type="RefSeq" id="WP_140934444.1">
    <property type="nucleotide sequence ID" value="NZ_QUBF01000003.1"/>
</dbReference>
<evidence type="ECO:0000313" key="3">
    <source>
        <dbReference type="Proteomes" id="UP000784700"/>
    </source>
</evidence>
<keyword evidence="1" id="KW-1133">Transmembrane helix</keyword>
<feature type="transmembrane region" description="Helical" evidence="1">
    <location>
        <begin position="12"/>
        <end position="30"/>
    </location>
</feature>
<keyword evidence="1" id="KW-0812">Transmembrane</keyword>
<comment type="caution">
    <text evidence="2">The sequence shown here is derived from an EMBL/GenBank/DDBJ whole genome shotgun (WGS) entry which is preliminary data.</text>
</comment>
<evidence type="ECO:0000313" key="2">
    <source>
        <dbReference type="EMBL" id="TPR44179.1"/>
    </source>
</evidence>
<dbReference type="AlphaFoldDB" id="A0A9Q8INM2"/>
<organism evidence="2 3">
    <name type="scientific">Apilactobacillus micheneri</name>
    <dbReference type="NCBI Taxonomy" id="1899430"/>
    <lineage>
        <taxon>Bacteria</taxon>
        <taxon>Bacillati</taxon>
        <taxon>Bacillota</taxon>
        <taxon>Bacilli</taxon>
        <taxon>Lactobacillales</taxon>
        <taxon>Lactobacillaceae</taxon>
        <taxon>Apilactobacillus</taxon>
    </lineage>
</organism>
<feature type="transmembrane region" description="Helical" evidence="1">
    <location>
        <begin position="42"/>
        <end position="65"/>
    </location>
</feature>
<dbReference type="Proteomes" id="UP000784700">
    <property type="component" value="Unassembled WGS sequence"/>
</dbReference>
<reference evidence="2" key="1">
    <citation type="submission" date="2018-08" db="EMBL/GenBank/DDBJ databases">
        <title>Comparative genomics of wild bee and flower associated Lactobacillus reveals potential adaptation to the bee host.</title>
        <authorList>
            <person name="Vuong H.Q."/>
            <person name="Mcfrederick Q.S."/>
        </authorList>
    </citation>
    <scope>NUCLEOTIDE SEQUENCE</scope>
    <source>
        <strain evidence="2">HV_63</strain>
    </source>
</reference>
<protein>
    <submittedName>
        <fullName evidence="2">Uncharacterized protein</fullName>
    </submittedName>
</protein>
<name>A0A9Q8INM2_9LACO</name>
<keyword evidence="1" id="KW-0472">Membrane</keyword>
<feature type="transmembrane region" description="Helical" evidence="1">
    <location>
        <begin position="114"/>
        <end position="145"/>
    </location>
</feature>
<accession>A0A9Q8INM2</accession>
<sequence>MFKFLLYNKKIIMYIFITFLILFFFIKLSPKDINNFTNLMSGILTLSSIAVAFSFSCFSLIPTVADTKIWEQLKKRNTDVKIAKRLLSTILIFLVTVILSILILVLFIKDSNSLISVVFISLLFSFLFSGILELFSIVRVIILAVETRD</sequence>
<proteinExistence type="predicted"/>
<gene>
    <name evidence="2" type="ORF">DY130_03845</name>
</gene>
<evidence type="ECO:0000256" key="1">
    <source>
        <dbReference type="SAM" id="Phobius"/>
    </source>
</evidence>
<feature type="transmembrane region" description="Helical" evidence="1">
    <location>
        <begin position="86"/>
        <end position="108"/>
    </location>
</feature>
<dbReference type="EMBL" id="QUBG01000003">
    <property type="protein sequence ID" value="TPR44179.1"/>
    <property type="molecule type" value="Genomic_DNA"/>
</dbReference>